<gene>
    <name evidence="3" type="ORF">SCP_0111930</name>
</gene>
<feature type="coiled-coil region" evidence="1">
    <location>
        <begin position="130"/>
        <end position="185"/>
    </location>
</feature>
<protein>
    <submittedName>
        <fullName evidence="3">Uncharacterized protein</fullName>
    </submittedName>
</protein>
<dbReference type="Proteomes" id="UP000287166">
    <property type="component" value="Unassembled WGS sequence"/>
</dbReference>
<evidence type="ECO:0000256" key="2">
    <source>
        <dbReference type="SAM" id="MobiDB-lite"/>
    </source>
</evidence>
<keyword evidence="4" id="KW-1185">Reference proteome</keyword>
<dbReference type="GeneID" id="38775225"/>
<feature type="compositionally biased region" description="Basic residues" evidence="2">
    <location>
        <begin position="416"/>
        <end position="426"/>
    </location>
</feature>
<comment type="caution">
    <text evidence="3">The sequence shown here is derived from an EMBL/GenBank/DDBJ whole genome shotgun (WGS) entry which is preliminary data.</text>
</comment>
<dbReference type="OrthoDB" id="2879738at2759"/>
<name>A0A401G840_9APHY</name>
<evidence type="ECO:0000256" key="1">
    <source>
        <dbReference type="SAM" id="Coils"/>
    </source>
</evidence>
<dbReference type="InParanoid" id="A0A401G840"/>
<reference evidence="3 4" key="1">
    <citation type="journal article" date="2018" name="Sci. Rep.">
        <title>Genome sequence of the cauliflower mushroom Sparassis crispa (Hanabiratake) and its association with beneficial usage.</title>
        <authorList>
            <person name="Kiyama R."/>
            <person name="Furutani Y."/>
            <person name="Kawaguchi K."/>
            <person name="Nakanishi T."/>
        </authorList>
    </citation>
    <scope>NUCLEOTIDE SEQUENCE [LARGE SCALE GENOMIC DNA]</scope>
</reference>
<proteinExistence type="predicted"/>
<dbReference type="RefSeq" id="XP_027609221.1">
    <property type="nucleotide sequence ID" value="XM_027753420.1"/>
</dbReference>
<dbReference type="EMBL" id="BFAD01000001">
    <property type="protein sequence ID" value="GBE78308.1"/>
    <property type="molecule type" value="Genomic_DNA"/>
</dbReference>
<evidence type="ECO:0000313" key="3">
    <source>
        <dbReference type="EMBL" id="GBE78308.1"/>
    </source>
</evidence>
<evidence type="ECO:0000313" key="4">
    <source>
        <dbReference type="Proteomes" id="UP000287166"/>
    </source>
</evidence>
<feature type="region of interest" description="Disordered" evidence="2">
    <location>
        <begin position="406"/>
        <end position="426"/>
    </location>
</feature>
<sequence>MHGDALRPVVSEVEVMEVLCDDPVLAQELVRLLSNELKFSRQQLRELKAKDNRTRASSEQSVAEQRLLRRQNEQLKCDVLDMRLRLEAALETQDENSHLSNPSPYDEVCAQLSETLEDRAQADVDHAEFIQHLEEKIITAREKYQRITELNNQNQQSLNNMREMLDEAAANRQAALERAVAAEAQRAFTFTKPAFNAVEFLNMSQADIPQPSIKAMRRLSSGKHLYLRNELIDLCVPGGFVKFSHNELLWSKDGFGHCLAFVPTHHFVYGSDTDSGTWLRSTWCAKMIEPASQKRDLFYMTGQVWYYYGTFECVGSAEVSANDVRKLGAKYMGSIEKRTIFSPELVPPFIIKMMQDMYTEGILSVACFGYRYVGFNHPLNQALQAQARVGKVDSVLTDSTGAISAKRSIDGEGGHSCKKQRRNTDA</sequence>
<accession>A0A401G840</accession>
<organism evidence="3 4">
    <name type="scientific">Sparassis crispa</name>
    <dbReference type="NCBI Taxonomy" id="139825"/>
    <lineage>
        <taxon>Eukaryota</taxon>
        <taxon>Fungi</taxon>
        <taxon>Dikarya</taxon>
        <taxon>Basidiomycota</taxon>
        <taxon>Agaricomycotina</taxon>
        <taxon>Agaricomycetes</taxon>
        <taxon>Polyporales</taxon>
        <taxon>Sparassidaceae</taxon>
        <taxon>Sparassis</taxon>
    </lineage>
</organism>
<dbReference type="AlphaFoldDB" id="A0A401G840"/>
<keyword evidence="1" id="KW-0175">Coiled coil</keyword>